<feature type="signal peptide" evidence="1">
    <location>
        <begin position="1"/>
        <end position="22"/>
    </location>
</feature>
<keyword evidence="4" id="KW-1185">Reference proteome</keyword>
<accession>A0A7Y9FNF2</accession>
<sequence>MRKILICISSIALAATSAGAMAQDAGTMTPTQVGATPLAGTPSQNYVAWAADSDMYEIQSSKLALSKAKSQATKDFAREMIADHMQTTKALMAALPKTQPKVAKPPKALSEPNAAKIAALKATPADGFDALYMQQQAEAHKTAWALHKGYATDGQDPALRQVATSAVPIIEKHLAHAQGGGAGAM</sequence>
<dbReference type="InterPro" id="IPR012347">
    <property type="entry name" value="Ferritin-like"/>
</dbReference>
<dbReference type="PANTHER" id="PTHR38593:SF1">
    <property type="entry name" value="BLR2558 PROTEIN"/>
    <property type="match status" value="1"/>
</dbReference>
<evidence type="ECO:0000313" key="4">
    <source>
        <dbReference type="Proteomes" id="UP000517753"/>
    </source>
</evidence>
<dbReference type="Proteomes" id="UP000517753">
    <property type="component" value="Unassembled WGS sequence"/>
</dbReference>
<keyword evidence="1" id="KW-0732">Signal</keyword>
<dbReference type="InterPro" id="IPR025419">
    <property type="entry name" value="DUF4142"/>
</dbReference>
<evidence type="ECO:0000256" key="1">
    <source>
        <dbReference type="SAM" id="SignalP"/>
    </source>
</evidence>
<dbReference type="EMBL" id="JACCBY010000003">
    <property type="protein sequence ID" value="NYD90521.1"/>
    <property type="molecule type" value="Genomic_DNA"/>
</dbReference>
<proteinExistence type="predicted"/>
<name>A0A7Y9FNF2_9SPHN</name>
<feature type="chain" id="PRO_5030930379" evidence="1">
    <location>
        <begin position="23"/>
        <end position="185"/>
    </location>
</feature>
<evidence type="ECO:0000313" key="3">
    <source>
        <dbReference type="EMBL" id="NYD90521.1"/>
    </source>
</evidence>
<dbReference type="PANTHER" id="PTHR38593">
    <property type="entry name" value="BLR2558 PROTEIN"/>
    <property type="match status" value="1"/>
</dbReference>
<feature type="domain" description="DUF4142" evidence="2">
    <location>
        <begin position="44"/>
        <end position="178"/>
    </location>
</feature>
<dbReference type="Pfam" id="PF13628">
    <property type="entry name" value="DUF4142"/>
    <property type="match status" value="1"/>
</dbReference>
<protein>
    <submittedName>
        <fullName evidence="3">Putative membrane protein</fullName>
    </submittedName>
</protein>
<dbReference type="Gene3D" id="1.20.1260.10">
    <property type="match status" value="1"/>
</dbReference>
<gene>
    <name evidence="3" type="ORF">HD841_002318</name>
</gene>
<dbReference type="AlphaFoldDB" id="A0A7Y9FNF2"/>
<reference evidence="3 4" key="1">
    <citation type="submission" date="2020-08" db="EMBL/GenBank/DDBJ databases">
        <title>The Agave Microbiome: Exploring the role of microbial communities in plant adaptations to desert environments.</title>
        <authorList>
            <person name="Partida-Martinez L.P."/>
        </authorList>
    </citation>
    <scope>NUCLEOTIDE SEQUENCE [LARGE SCALE GENOMIC DNA]</scope>
    <source>
        <strain evidence="3 4">AS2.3</strain>
    </source>
</reference>
<organism evidence="3 4">
    <name type="scientific">Sphingomonas melonis</name>
    <dbReference type="NCBI Taxonomy" id="152682"/>
    <lineage>
        <taxon>Bacteria</taxon>
        <taxon>Pseudomonadati</taxon>
        <taxon>Pseudomonadota</taxon>
        <taxon>Alphaproteobacteria</taxon>
        <taxon>Sphingomonadales</taxon>
        <taxon>Sphingomonadaceae</taxon>
        <taxon>Sphingomonas</taxon>
    </lineage>
</organism>
<evidence type="ECO:0000259" key="2">
    <source>
        <dbReference type="Pfam" id="PF13628"/>
    </source>
</evidence>
<dbReference type="RefSeq" id="WP_179509004.1">
    <property type="nucleotide sequence ID" value="NZ_JACCBY010000003.1"/>
</dbReference>
<comment type="caution">
    <text evidence="3">The sequence shown here is derived from an EMBL/GenBank/DDBJ whole genome shotgun (WGS) entry which is preliminary data.</text>
</comment>